<reference evidence="3" key="1">
    <citation type="submission" date="2022-11" db="UniProtKB">
        <authorList>
            <consortium name="WormBaseParasite"/>
        </authorList>
    </citation>
    <scope>IDENTIFICATION</scope>
</reference>
<proteinExistence type="predicted"/>
<dbReference type="AlphaFoldDB" id="A0A915KJM5"/>
<dbReference type="WBParaSite" id="nRc.2.0.1.t38211-RA">
    <property type="protein sequence ID" value="nRc.2.0.1.t38211-RA"/>
    <property type="gene ID" value="nRc.2.0.1.g38211"/>
</dbReference>
<feature type="region of interest" description="Disordered" evidence="1">
    <location>
        <begin position="1"/>
        <end position="51"/>
    </location>
</feature>
<accession>A0A915KJM5</accession>
<organism evidence="2 3">
    <name type="scientific">Romanomermis culicivorax</name>
    <name type="common">Nematode worm</name>
    <dbReference type="NCBI Taxonomy" id="13658"/>
    <lineage>
        <taxon>Eukaryota</taxon>
        <taxon>Metazoa</taxon>
        <taxon>Ecdysozoa</taxon>
        <taxon>Nematoda</taxon>
        <taxon>Enoplea</taxon>
        <taxon>Dorylaimia</taxon>
        <taxon>Mermithida</taxon>
        <taxon>Mermithoidea</taxon>
        <taxon>Mermithidae</taxon>
        <taxon>Romanomermis</taxon>
    </lineage>
</organism>
<keyword evidence="2" id="KW-1185">Reference proteome</keyword>
<feature type="compositionally biased region" description="Basic and acidic residues" evidence="1">
    <location>
        <begin position="42"/>
        <end position="51"/>
    </location>
</feature>
<evidence type="ECO:0000256" key="1">
    <source>
        <dbReference type="SAM" id="MobiDB-lite"/>
    </source>
</evidence>
<evidence type="ECO:0000313" key="3">
    <source>
        <dbReference type="WBParaSite" id="nRc.2.0.1.t38211-RA"/>
    </source>
</evidence>
<sequence>MSVPLGNTLRTPSRSHEPSVSNFDSAEEHPAVGQIQTQAPETEVRQESKNAEMARVEEELMRSSLEMARQAEIKATVGGSVKDHQTLEM</sequence>
<feature type="compositionally biased region" description="Polar residues" evidence="1">
    <location>
        <begin position="8"/>
        <end position="24"/>
    </location>
</feature>
<dbReference type="Proteomes" id="UP000887565">
    <property type="component" value="Unplaced"/>
</dbReference>
<evidence type="ECO:0000313" key="2">
    <source>
        <dbReference type="Proteomes" id="UP000887565"/>
    </source>
</evidence>
<name>A0A915KJM5_ROMCU</name>
<protein>
    <submittedName>
        <fullName evidence="3">Uncharacterized protein</fullName>
    </submittedName>
</protein>